<protein>
    <submittedName>
        <fullName evidence="1">Uncharacterized protein</fullName>
    </submittedName>
</protein>
<name>A0A9D4B5V1_9SAUR</name>
<organism evidence="1 2">
    <name type="scientific">Mauremys mutica</name>
    <name type="common">yellowpond turtle</name>
    <dbReference type="NCBI Taxonomy" id="74926"/>
    <lineage>
        <taxon>Eukaryota</taxon>
        <taxon>Metazoa</taxon>
        <taxon>Chordata</taxon>
        <taxon>Craniata</taxon>
        <taxon>Vertebrata</taxon>
        <taxon>Euteleostomi</taxon>
        <taxon>Archelosauria</taxon>
        <taxon>Testudinata</taxon>
        <taxon>Testudines</taxon>
        <taxon>Cryptodira</taxon>
        <taxon>Durocryptodira</taxon>
        <taxon>Testudinoidea</taxon>
        <taxon>Geoemydidae</taxon>
        <taxon>Geoemydinae</taxon>
        <taxon>Mauremys</taxon>
    </lineage>
</organism>
<gene>
    <name evidence="1" type="ORF">KIL84_005166</name>
</gene>
<reference evidence="1" key="1">
    <citation type="submission" date="2021-09" db="EMBL/GenBank/DDBJ databases">
        <title>The genome of Mauremys mutica provides insights into the evolution of semi-aquatic lifestyle.</title>
        <authorList>
            <person name="Gong S."/>
            <person name="Gao Y."/>
        </authorList>
    </citation>
    <scope>NUCLEOTIDE SEQUENCE</scope>
    <source>
        <strain evidence="1">MM-2020</strain>
        <tissue evidence="1">Muscle</tissue>
    </source>
</reference>
<evidence type="ECO:0000313" key="2">
    <source>
        <dbReference type="Proteomes" id="UP000827986"/>
    </source>
</evidence>
<dbReference type="EMBL" id="JAHDVG010000468">
    <property type="protein sequence ID" value="KAH1181440.1"/>
    <property type="molecule type" value="Genomic_DNA"/>
</dbReference>
<comment type="caution">
    <text evidence="1">The sequence shown here is derived from an EMBL/GenBank/DDBJ whole genome shotgun (WGS) entry which is preliminary data.</text>
</comment>
<dbReference type="Proteomes" id="UP000827986">
    <property type="component" value="Unassembled WGS sequence"/>
</dbReference>
<proteinExistence type="predicted"/>
<sequence>MTAKEKNRFRQAPKKIKADLRRLCCIINLGSVNRESVCSLTEEELGKCLIFFKKLSNNTTHLLFVIPLCCKFFLAQDGVLNHVSSCFEMEMWDEIFCTGGWSLLRIISIYGNISPYFYSQGRRPYRNREPP</sequence>
<evidence type="ECO:0000313" key="1">
    <source>
        <dbReference type="EMBL" id="KAH1181440.1"/>
    </source>
</evidence>
<accession>A0A9D4B5V1</accession>
<keyword evidence="2" id="KW-1185">Reference proteome</keyword>
<dbReference type="AlphaFoldDB" id="A0A9D4B5V1"/>